<feature type="chain" id="PRO_5039762360" description="FAD:protein FMN transferase" evidence="13">
    <location>
        <begin position="26"/>
        <end position="353"/>
    </location>
</feature>
<dbReference type="Gene3D" id="3.10.520.10">
    <property type="entry name" value="ApbE-like domains"/>
    <property type="match status" value="1"/>
</dbReference>
<dbReference type="AlphaFoldDB" id="A0A9D9GSH5"/>
<keyword evidence="7 11" id="KW-0274">FAD</keyword>
<dbReference type="InterPro" id="IPR003374">
    <property type="entry name" value="ApbE-like_sf"/>
</dbReference>
<comment type="catalytic activity">
    <reaction evidence="10 11 13">
        <text>L-threonyl-[protein] + FAD = FMN-L-threonyl-[protein] + AMP + H(+)</text>
        <dbReference type="Rhea" id="RHEA:36847"/>
        <dbReference type="Rhea" id="RHEA-COMP:11060"/>
        <dbReference type="Rhea" id="RHEA-COMP:11061"/>
        <dbReference type="ChEBI" id="CHEBI:15378"/>
        <dbReference type="ChEBI" id="CHEBI:30013"/>
        <dbReference type="ChEBI" id="CHEBI:57692"/>
        <dbReference type="ChEBI" id="CHEBI:74257"/>
        <dbReference type="ChEBI" id="CHEBI:456215"/>
        <dbReference type="EC" id="2.7.1.180"/>
    </reaction>
</comment>
<keyword evidence="4 11" id="KW-0285">Flavoprotein</keyword>
<accession>A0A9D9GSH5</accession>
<feature type="binding site" evidence="12">
    <location>
        <position position="183"/>
    </location>
    <ligand>
        <name>Mg(2+)</name>
        <dbReference type="ChEBI" id="CHEBI:18420"/>
    </ligand>
</feature>
<evidence type="ECO:0000256" key="9">
    <source>
        <dbReference type="ARBA" id="ARBA00031306"/>
    </source>
</evidence>
<dbReference type="SUPFAM" id="SSF143631">
    <property type="entry name" value="ApbE-like"/>
    <property type="match status" value="1"/>
</dbReference>
<evidence type="ECO:0000256" key="5">
    <source>
        <dbReference type="ARBA" id="ARBA00022679"/>
    </source>
</evidence>
<dbReference type="PROSITE" id="PS51257">
    <property type="entry name" value="PROKAR_LIPOPROTEIN"/>
    <property type="match status" value="1"/>
</dbReference>
<keyword evidence="13" id="KW-0732">Signal</keyword>
<evidence type="ECO:0000256" key="7">
    <source>
        <dbReference type="ARBA" id="ARBA00022827"/>
    </source>
</evidence>
<evidence type="ECO:0000313" key="14">
    <source>
        <dbReference type="EMBL" id="MBO8415071.1"/>
    </source>
</evidence>
<organism evidence="14 15">
    <name type="scientific">Candidatus Avisuccinivibrio stercorigallinarum</name>
    <dbReference type="NCBI Taxonomy" id="2840704"/>
    <lineage>
        <taxon>Bacteria</taxon>
        <taxon>Pseudomonadati</taxon>
        <taxon>Pseudomonadota</taxon>
        <taxon>Gammaproteobacteria</taxon>
        <taxon>Aeromonadales</taxon>
        <taxon>Succinivibrionaceae</taxon>
        <taxon>Succinivibrionaceae incertae sedis</taxon>
        <taxon>Candidatus Avisuccinivibrio</taxon>
    </lineage>
</organism>
<dbReference type="PANTHER" id="PTHR30040">
    <property type="entry name" value="THIAMINE BIOSYNTHESIS LIPOPROTEIN APBE"/>
    <property type="match status" value="1"/>
</dbReference>
<comment type="function">
    <text evidence="13">Flavin transferase that catalyzes the transfer of the FMN moiety of FAD and its covalent binding to the hydroxyl group of a threonine residue in a target flavoprotein.</text>
</comment>
<name>A0A9D9GSH5_9GAMM</name>
<keyword evidence="13" id="KW-1003">Cell membrane</keyword>
<dbReference type="EMBL" id="JADINH010000028">
    <property type="protein sequence ID" value="MBO8415071.1"/>
    <property type="molecule type" value="Genomic_DNA"/>
</dbReference>
<dbReference type="Pfam" id="PF02424">
    <property type="entry name" value="ApbE"/>
    <property type="match status" value="1"/>
</dbReference>
<dbReference type="Proteomes" id="UP000823631">
    <property type="component" value="Unassembled WGS sequence"/>
</dbReference>
<dbReference type="EC" id="2.7.1.180" evidence="2 11"/>
<keyword evidence="13" id="KW-0997">Cell inner membrane</keyword>
<evidence type="ECO:0000256" key="4">
    <source>
        <dbReference type="ARBA" id="ARBA00022630"/>
    </source>
</evidence>
<dbReference type="InterPro" id="IPR024932">
    <property type="entry name" value="ApbE"/>
</dbReference>
<keyword evidence="5 11" id="KW-0808">Transferase</keyword>
<reference evidence="14" key="1">
    <citation type="submission" date="2020-10" db="EMBL/GenBank/DDBJ databases">
        <authorList>
            <person name="Gilroy R."/>
        </authorList>
    </citation>
    <scope>NUCLEOTIDE SEQUENCE</scope>
    <source>
        <strain evidence="14">17213</strain>
    </source>
</reference>
<reference evidence="14" key="2">
    <citation type="journal article" date="2021" name="PeerJ">
        <title>Extensive microbial diversity within the chicken gut microbiome revealed by metagenomics and culture.</title>
        <authorList>
            <person name="Gilroy R."/>
            <person name="Ravi A."/>
            <person name="Getino M."/>
            <person name="Pursley I."/>
            <person name="Horton D.L."/>
            <person name="Alikhan N.F."/>
            <person name="Baker D."/>
            <person name="Gharbi K."/>
            <person name="Hall N."/>
            <person name="Watson M."/>
            <person name="Adriaenssens E.M."/>
            <person name="Foster-Nyarko E."/>
            <person name="Jarju S."/>
            <person name="Secka A."/>
            <person name="Antonio M."/>
            <person name="Oren A."/>
            <person name="Chaudhuri R.R."/>
            <person name="La Ragione R."/>
            <person name="Hildebrand F."/>
            <person name="Pallen M.J."/>
        </authorList>
    </citation>
    <scope>NUCLEOTIDE SEQUENCE</scope>
    <source>
        <strain evidence="14">17213</strain>
    </source>
</reference>
<feature type="signal peptide" evidence="13">
    <location>
        <begin position="1"/>
        <end position="25"/>
    </location>
</feature>
<proteinExistence type="inferred from homology"/>
<keyword evidence="6 11" id="KW-0479">Metal-binding</keyword>
<evidence type="ECO:0000256" key="10">
    <source>
        <dbReference type="ARBA" id="ARBA00048540"/>
    </source>
</evidence>
<evidence type="ECO:0000313" key="15">
    <source>
        <dbReference type="Proteomes" id="UP000823631"/>
    </source>
</evidence>
<evidence type="ECO:0000256" key="1">
    <source>
        <dbReference type="ARBA" id="ARBA00008282"/>
    </source>
</evidence>
<sequence>MKRKIIAAAALLSAALLLSSCGEEAPKVKDSIKISGQTMGTYYAMTIIPGQYGNQADKFKQIAEDEFKVVTNAISSFDPNSEISRFNRWNSTEPLKISKYLGDVIQEVNRQALRIDGVLDISVAPLVNLWGFGTDGRPEKVPTQSQIDEVREYVGFDKYKVSYIGGMAFLEKGDPRVKLDLSTVGEGLGVDRVAAKLDEGMISDYLVSIAGAVRTRGTNPEGKDWKVGIVNPVQPDGQPFEIVCPHGMAMSTSGSYRNYFVDENGKRYSHIIDPRTGKPIEHHTVSVTVIERSALVTDTLDTGLMVMGADAALKWGDEHETAIYTIEIKDGKPVGRHNRYFEPYLKCDAKDAQ</sequence>
<dbReference type="GO" id="GO:0016740">
    <property type="term" value="F:transferase activity"/>
    <property type="evidence" value="ECO:0007669"/>
    <property type="project" value="UniProtKB-UniRule"/>
</dbReference>
<keyword evidence="8 11" id="KW-0460">Magnesium</keyword>
<evidence type="ECO:0000256" key="12">
    <source>
        <dbReference type="PIRSR" id="PIRSR006268-2"/>
    </source>
</evidence>
<evidence type="ECO:0000256" key="6">
    <source>
        <dbReference type="ARBA" id="ARBA00022723"/>
    </source>
</evidence>
<keyword evidence="13" id="KW-0449">Lipoprotein</keyword>
<evidence type="ECO:0000256" key="11">
    <source>
        <dbReference type="PIRNR" id="PIRNR006268"/>
    </source>
</evidence>
<dbReference type="GO" id="GO:0046872">
    <property type="term" value="F:metal ion binding"/>
    <property type="evidence" value="ECO:0007669"/>
    <property type="project" value="UniProtKB-UniRule"/>
</dbReference>
<evidence type="ECO:0000256" key="13">
    <source>
        <dbReference type="RuleBase" id="RU363002"/>
    </source>
</evidence>
<evidence type="ECO:0000256" key="8">
    <source>
        <dbReference type="ARBA" id="ARBA00022842"/>
    </source>
</evidence>
<comment type="similarity">
    <text evidence="1 11 13">Belongs to the ApbE family.</text>
</comment>
<dbReference type="GO" id="GO:0005886">
    <property type="term" value="C:plasma membrane"/>
    <property type="evidence" value="ECO:0007669"/>
    <property type="project" value="UniProtKB-SubCell"/>
</dbReference>
<dbReference type="PANTHER" id="PTHR30040:SF2">
    <property type="entry name" value="FAD:PROTEIN FMN TRANSFERASE"/>
    <property type="match status" value="1"/>
</dbReference>
<evidence type="ECO:0000256" key="3">
    <source>
        <dbReference type="ARBA" id="ARBA00016337"/>
    </source>
</evidence>
<comment type="subcellular location">
    <subcellularLocation>
        <location evidence="13">Cell inner membrane</location>
        <topology evidence="13">Lipid-anchor</topology>
        <orientation evidence="13">Periplasmic side</orientation>
    </subcellularLocation>
</comment>
<protein>
    <recommendedName>
        <fullName evidence="3 11">FAD:protein FMN transferase</fullName>
        <ecNumber evidence="2 11">2.7.1.180</ecNumber>
    </recommendedName>
    <alternativeName>
        <fullName evidence="9 11">Flavin transferase</fullName>
    </alternativeName>
</protein>
<gene>
    <name evidence="14" type="ORF">IAB19_01655</name>
</gene>
<comment type="caution">
    <text evidence="14">The sequence shown here is derived from an EMBL/GenBank/DDBJ whole genome shotgun (WGS) entry which is preliminary data.</text>
</comment>
<evidence type="ECO:0000256" key="2">
    <source>
        <dbReference type="ARBA" id="ARBA00011955"/>
    </source>
</evidence>
<keyword evidence="13" id="KW-0472">Membrane</keyword>
<comment type="cofactor">
    <cofactor evidence="12">
        <name>Mg(2+)</name>
        <dbReference type="ChEBI" id="CHEBI:18420"/>
    </cofactor>
    <cofactor evidence="12">
        <name>Mn(2+)</name>
        <dbReference type="ChEBI" id="CHEBI:29035"/>
    </cofactor>
    <text evidence="12">Magnesium. Can also use manganese.</text>
</comment>
<dbReference type="PIRSF" id="PIRSF006268">
    <property type="entry name" value="ApbE"/>
    <property type="match status" value="1"/>
</dbReference>
<feature type="binding site" evidence="12">
    <location>
        <position position="302"/>
    </location>
    <ligand>
        <name>Mg(2+)</name>
        <dbReference type="ChEBI" id="CHEBI:18420"/>
    </ligand>
</feature>
<feature type="binding site" evidence="12">
    <location>
        <position position="298"/>
    </location>
    <ligand>
        <name>Mg(2+)</name>
        <dbReference type="ChEBI" id="CHEBI:18420"/>
    </ligand>
</feature>